<dbReference type="InterPro" id="IPR008947">
    <property type="entry name" value="PLipase_C/P1_nuclease_dom_sf"/>
</dbReference>
<sequence length="256" mass="27788">MPAAFFRVATSAAVLLVPLIAQAWGAAGHRLVADIAYQSLPTSTRTKVDSLLGVDPGATLPSISTWADDVRSPSTAAWHYVNFARGSGCHFDEGTNCPGGQCVVGAIENQLEILASSRPASERFKALKWVVHLVADAHQPLHAGFADDKGGNLLQVRAFGRGSNLHAVWDGGMIKNWPGGLGALREHLMEAGDAPQDALPPRRWVEESCRIASYSEFYPEGRFITEHYLNRWGRPMASRLRIAADRLARVLQDALP</sequence>
<evidence type="ECO:0000256" key="7">
    <source>
        <dbReference type="SAM" id="SignalP"/>
    </source>
</evidence>
<keyword evidence="6" id="KW-0325">Glycoprotein</keyword>
<accession>A0ABU1YP75</accession>
<dbReference type="Gene3D" id="1.10.575.10">
    <property type="entry name" value="P1 Nuclease"/>
    <property type="match status" value="1"/>
</dbReference>
<evidence type="ECO:0000256" key="1">
    <source>
        <dbReference type="ARBA" id="ARBA00022722"/>
    </source>
</evidence>
<keyword evidence="4" id="KW-0378">Hydrolase</keyword>
<evidence type="ECO:0000313" key="9">
    <source>
        <dbReference type="Proteomes" id="UP001180453"/>
    </source>
</evidence>
<evidence type="ECO:0000256" key="6">
    <source>
        <dbReference type="ARBA" id="ARBA00023180"/>
    </source>
</evidence>
<comment type="caution">
    <text evidence="8">The sequence shown here is derived from an EMBL/GenBank/DDBJ whole genome shotgun (WGS) entry which is preliminary data.</text>
</comment>
<dbReference type="Proteomes" id="UP001180453">
    <property type="component" value="Unassembled WGS sequence"/>
</dbReference>
<evidence type="ECO:0000256" key="5">
    <source>
        <dbReference type="ARBA" id="ARBA00023157"/>
    </source>
</evidence>
<feature type="chain" id="PRO_5046628763" description="Endonuclease" evidence="7">
    <location>
        <begin position="24"/>
        <end position="256"/>
    </location>
</feature>
<dbReference type="Pfam" id="PF02265">
    <property type="entry name" value="S1-P1_nuclease"/>
    <property type="match status" value="1"/>
</dbReference>
<dbReference type="PANTHER" id="PTHR33146:SF26">
    <property type="entry name" value="ENDONUCLEASE 4"/>
    <property type="match status" value="1"/>
</dbReference>
<dbReference type="PANTHER" id="PTHR33146">
    <property type="entry name" value="ENDONUCLEASE 4"/>
    <property type="match status" value="1"/>
</dbReference>
<organism evidence="8 9">
    <name type="scientific">Roseateles saccharophilus</name>
    <name type="common">Pseudomonas saccharophila</name>
    <dbReference type="NCBI Taxonomy" id="304"/>
    <lineage>
        <taxon>Bacteria</taxon>
        <taxon>Pseudomonadati</taxon>
        <taxon>Pseudomonadota</taxon>
        <taxon>Betaproteobacteria</taxon>
        <taxon>Burkholderiales</taxon>
        <taxon>Sphaerotilaceae</taxon>
        <taxon>Roseateles</taxon>
    </lineage>
</organism>
<dbReference type="EMBL" id="JAVDXU010000002">
    <property type="protein sequence ID" value="MDR7270661.1"/>
    <property type="molecule type" value="Genomic_DNA"/>
</dbReference>
<evidence type="ECO:0000256" key="2">
    <source>
        <dbReference type="ARBA" id="ARBA00022723"/>
    </source>
</evidence>
<keyword evidence="2" id="KW-0479">Metal-binding</keyword>
<evidence type="ECO:0000256" key="3">
    <source>
        <dbReference type="ARBA" id="ARBA00022759"/>
    </source>
</evidence>
<dbReference type="SUPFAM" id="SSF48537">
    <property type="entry name" value="Phospholipase C/P1 nuclease"/>
    <property type="match status" value="1"/>
</dbReference>
<keyword evidence="9" id="KW-1185">Reference proteome</keyword>
<evidence type="ECO:0000256" key="4">
    <source>
        <dbReference type="ARBA" id="ARBA00022801"/>
    </source>
</evidence>
<gene>
    <name evidence="8" type="ORF">J2X20_003319</name>
</gene>
<feature type="signal peptide" evidence="7">
    <location>
        <begin position="1"/>
        <end position="23"/>
    </location>
</feature>
<evidence type="ECO:0000313" key="8">
    <source>
        <dbReference type="EMBL" id="MDR7270661.1"/>
    </source>
</evidence>
<dbReference type="CDD" id="cd11010">
    <property type="entry name" value="S1-P1_nuclease"/>
    <property type="match status" value="1"/>
</dbReference>
<protein>
    <recommendedName>
        <fullName evidence="10">Endonuclease</fullName>
    </recommendedName>
</protein>
<proteinExistence type="predicted"/>
<reference evidence="8 9" key="1">
    <citation type="submission" date="2023-07" db="EMBL/GenBank/DDBJ databases">
        <title>Sorghum-associated microbial communities from plants grown in Nebraska, USA.</title>
        <authorList>
            <person name="Schachtman D."/>
        </authorList>
    </citation>
    <scope>NUCLEOTIDE SEQUENCE [LARGE SCALE GENOMIC DNA]</scope>
    <source>
        <strain evidence="8 9">BE314</strain>
    </source>
</reference>
<dbReference type="InterPro" id="IPR003154">
    <property type="entry name" value="S1/P1nuclease"/>
</dbReference>
<keyword evidence="5" id="KW-1015">Disulfide bond</keyword>
<keyword evidence="1" id="KW-0540">Nuclease</keyword>
<evidence type="ECO:0008006" key="10">
    <source>
        <dbReference type="Google" id="ProtNLM"/>
    </source>
</evidence>
<name>A0ABU1YP75_ROSSA</name>
<dbReference type="RefSeq" id="WP_310266776.1">
    <property type="nucleotide sequence ID" value="NZ_JAVDXU010000002.1"/>
</dbReference>
<keyword evidence="3" id="KW-0255">Endonuclease</keyword>
<keyword evidence="7" id="KW-0732">Signal</keyword>